<dbReference type="Proteomes" id="UP000887565">
    <property type="component" value="Unplaced"/>
</dbReference>
<organism evidence="1 2">
    <name type="scientific">Romanomermis culicivorax</name>
    <name type="common">Nematode worm</name>
    <dbReference type="NCBI Taxonomy" id="13658"/>
    <lineage>
        <taxon>Eukaryota</taxon>
        <taxon>Metazoa</taxon>
        <taxon>Ecdysozoa</taxon>
        <taxon>Nematoda</taxon>
        <taxon>Enoplea</taxon>
        <taxon>Dorylaimia</taxon>
        <taxon>Mermithida</taxon>
        <taxon>Mermithoidea</taxon>
        <taxon>Mermithidae</taxon>
        <taxon>Romanomermis</taxon>
    </lineage>
</organism>
<name>A0A915IEC4_ROMCU</name>
<dbReference type="WBParaSite" id="nRc.2.0.1.t12153-RA">
    <property type="protein sequence ID" value="nRc.2.0.1.t12153-RA"/>
    <property type="gene ID" value="nRc.2.0.1.g12153"/>
</dbReference>
<evidence type="ECO:0000313" key="1">
    <source>
        <dbReference type="Proteomes" id="UP000887565"/>
    </source>
</evidence>
<keyword evidence="1" id="KW-1185">Reference proteome</keyword>
<proteinExistence type="predicted"/>
<sequence length="22" mass="2643">MLFSAKIVRHMLFEEAGYCRKI</sequence>
<dbReference type="AlphaFoldDB" id="A0A915IEC4"/>
<accession>A0A915IEC4</accession>
<evidence type="ECO:0000313" key="2">
    <source>
        <dbReference type="WBParaSite" id="nRc.2.0.1.t12153-RA"/>
    </source>
</evidence>
<protein>
    <submittedName>
        <fullName evidence="2">Uncharacterized protein</fullName>
    </submittedName>
</protein>
<reference evidence="2" key="1">
    <citation type="submission" date="2022-11" db="UniProtKB">
        <authorList>
            <consortium name="WormBaseParasite"/>
        </authorList>
    </citation>
    <scope>IDENTIFICATION</scope>
</reference>